<accession>A0ABY7VJD8</accession>
<keyword evidence="1" id="KW-1133">Transmembrane helix</keyword>
<evidence type="ECO:0000256" key="1">
    <source>
        <dbReference type="SAM" id="Phobius"/>
    </source>
</evidence>
<dbReference type="EMBL" id="CP059693">
    <property type="protein sequence ID" value="WDE13507.1"/>
    <property type="molecule type" value="Genomic_DNA"/>
</dbReference>
<keyword evidence="3" id="KW-1185">Reference proteome</keyword>
<keyword evidence="1" id="KW-0472">Membrane</keyword>
<reference evidence="2 3" key="1">
    <citation type="journal article" date="2022" name="Mar. Drugs">
        <title>Bioassay-Guided Fractionation Leads to the Detection of Cholic Acid Generated by the Rare Thalassomonas sp.</title>
        <authorList>
            <person name="Pheiffer F."/>
            <person name="Schneider Y.K."/>
            <person name="Hansen E.H."/>
            <person name="Andersen J.H."/>
            <person name="Isaksson J."/>
            <person name="Busche T."/>
            <person name="R C."/>
            <person name="Kalinowski J."/>
            <person name="Zyl L.V."/>
            <person name="Trindade M."/>
        </authorList>
    </citation>
    <scope>NUCLEOTIDE SEQUENCE [LARGE SCALE GENOMIC DNA]</scope>
    <source>
        <strain evidence="2 3">A5K-61T</strain>
    </source>
</reference>
<feature type="transmembrane region" description="Helical" evidence="1">
    <location>
        <begin position="319"/>
        <end position="336"/>
    </location>
</feature>
<name>A0ABY7VJD8_9GAMM</name>
<keyword evidence="1" id="KW-0812">Transmembrane</keyword>
<feature type="transmembrane region" description="Helical" evidence="1">
    <location>
        <begin position="291"/>
        <end position="313"/>
    </location>
</feature>
<proteinExistence type="predicted"/>
<evidence type="ECO:0000313" key="2">
    <source>
        <dbReference type="EMBL" id="WDE13507.1"/>
    </source>
</evidence>
<gene>
    <name evidence="2" type="ORF">H3N35_08755</name>
</gene>
<sequence length="360" mass="39058">MANEIDICISSKTCSSLPCPPDPQAVEAFLQDNPHISGNFIPQGTPYILRQGQLDKTRRWQELRPDLVSNFNQLKALPGDSRRNIAALNETYGTELLVALSEFHQHEIAPMVAEVKKYQQETVTPFLESNTHGIAGAAATGLENRFMGFAKASVKYQEALENLQKAYKAKVRGIELVKLEQTAKSLHSDLISKFEVELNKYMGVAKASRRGTVWSNPERGINIAKGARNAQPIDLSSTRAFEIIKRFEKAANWGGKGVIAFDAGWRGYNVYQDYEAGKDWQRSAVMQTTGFGLSTAAGAVVGGAVVKAGLGIAMLATPAGWVFVVGSALVLGFAAAKTGDGLGQWLAGLAYDTSAHFSRF</sequence>
<evidence type="ECO:0000313" key="3">
    <source>
        <dbReference type="Proteomes" id="UP001215231"/>
    </source>
</evidence>
<protein>
    <recommendedName>
        <fullName evidence="4">Channel forming colicins domain-containing protein</fullName>
    </recommendedName>
</protein>
<organism evidence="2 3">
    <name type="scientific">Thalassomonas haliotis</name>
    <dbReference type="NCBI Taxonomy" id="485448"/>
    <lineage>
        <taxon>Bacteria</taxon>
        <taxon>Pseudomonadati</taxon>
        <taxon>Pseudomonadota</taxon>
        <taxon>Gammaproteobacteria</taxon>
        <taxon>Alteromonadales</taxon>
        <taxon>Colwelliaceae</taxon>
        <taxon>Thalassomonas</taxon>
    </lineage>
</organism>
<dbReference type="Proteomes" id="UP001215231">
    <property type="component" value="Chromosome"/>
</dbReference>
<dbReference type="RefSeq" id="WP_274053889.1">
    <property type="nucleotide sequence ID" value="NZ_CP059693.1"/>
</dbReference>
<evidence type="ECO:0008006" key="4">
    <source>
        <dbReference type="Google" id="ProtNLM"/>
    </source>
</evidence>